<dbReference type="InterPro" id="IPR058253">
    <property type="entry name" value="Zn_ribbon_double"/>
</dbReference>
<feature type="compositionally biased region" description="Low complexity" evidence="1">
    <location>
        <begin position="170"/>
        <end position="184"/>
    </location>
</feature>
<sequence>MHGADGVVCSSCGLSHARNTSGKGPLWLDKCVCGAQRDAKWTFFKLGSNEDYRFGNPDAIFLKEFERRKGFPIVVDRTYAEDIGVEEGEITIGLQVEVPQSMPPPVPERNPQRVGHTTHADAVSTFTQMPTKKRPVLHANNPSEVSTFTQMPSKRASTDTESSNDSGYHSLSSTASTTPTTPLTPEEQRLAFANRSYQHPEARRWPASPVSSTSQQQQAYKPAVNMWRGYGEHHENSFARRQRYRERAGTYKVPAYDVHPALPPRY</sequence>
<feature type="region of interest" description="Disordered" evidence="1">
    <location>
        <begin position="197"/>
        <end position="217"/>
    </location>
</feature>
<feature type="domain" description="Probable double zinc ribbon" evidence="2">
    <location>
        <begin position="6"/>
        <end position="57"/>
    </location>
</feature>
<protein>
    <recommendedName>
        <fullName evidence="2">Probable double zinc ribbon domain-containing protein</fullName>
    </recommendedName>
</protein>
<evidence type="ECO:0000259" key="2">
    <source>
        <dbReference type="Pfam" id="PF26652"/>
    </source>
</evidence>
<feature type="compositionally biased region" description="Polar residues" evidence="1">
    <location>
        <begin position="140"/>
        <end position="152"/>
    </location>
</feature>
<dbReference type="Pfam" id="PF26652">
    <property type="entry name" value="Zn_ribbon_double"/>
    <property type="match status" value="1"/>
</dbReference>
<evidence type="ECO:0000313" key="3">
    <source>
        <dbReference type="EMBL" id="KAF2112505.1"/>
    </source>
</evidence>
<feature type="region of interest" description="Disordered" evidence="1">
    <location>
        <begin position="131"/>
        <end position="184"/>
    </location>
</feature>
<dbReference type="EMBL" id="ML977331">
    <property type="protein sequence ID" value="KAF2112505.1"/>
    <property type="molecule type" value="Genomic_DNA"/>
</dbReference>
<evidence type="ECO:0000313" key="4">
    <source>
        <dbReference type="Proteomes" id="UP000799770"/>
    </source>
</evidence>
<keyword evidence="4" id="KW-1185">Reference proteome</keyword>
<dbReference type="AlphaFoldDB" id="A0A6A5YZB4"/>
<accession>A0A6A5YZB4</accession>
<feature type="compositionally biased region" description="Polar residues" evidence="1">
    <location>
        <begin position="159"/>
        <end position="169"/>
    </location>
</feature>
<name>A0A6A5YZB4_9PLEO</name>
<reference evidence="3" key="1">
    <citation type="journal article" date="2020" name="Stud. Mycol.">
        <title>101 Dothideomycetes genomes: a test case for predicting lifestyles and emergence of pathogens.</title>
        <authorList>
            <person name="Haridas S."/>
            <person name="Albert R."/>
            <person name="Binder M."/>
            <person name="Bloem J."/>
            <person name="Labutti K."/>
            <person name="Salamov A."/>
            <person name="Andreopoulos B."/>
            <person name="Baker S."/>
            <person name="Barry K."/>
            <person name="Bills G."/>
            <person name="Bluhm B."/>
            <person name="Cannon C."/>
            <person name="Castanera R."/>
            <person name="Culley D."/>
            <person name="Daum C."/>
            <person name="Ezra D."/>
            <person name="Gonzalez J."/>
            <person name="Henrissat B."/>
            <person name="Kuo A."/>
            <person name="Liang C."/>
            <person name="Lipzen A."/>
            <person name="Lutzoni F."/>
            <person name="Magnuson J."/>
            <person name="Mondo S."/>
            <person name="Nolan M."/>
            <person name="Ohm R."/>
            <person name="Pangilinan J."/>
            <person name="Park H.-J."/>
            <person name="Ramirez L."/>
            <person name="Alfaro M."/>
            <person name="Sun H."/>
            <person name="Tritt A."/>
            <person name="Yoshinaga Y."/>
            <person name="Zwiers L.-H."/>
            <person name="Turgeon B."/>
            <person name="Goodwin S."/>
            <person name="Spatafora J."/>
            <person name="Crous P."/>
            <person name="Grigoriev I."/>
        </authorList>
    </citation>
    <scope>NUCLEOTIDE SEQUENCE</scope>
    <source>
        <strain evidence="3">CBS 627.86</strain>
    </source>
</reference>
<proteinExistence type="predicted"/>
<organism evidence="3 4">
    <name type="scientific">Lophiotrema nucula</name>
    <dbReference type="NCBI Taxonomy" id="690887"/>
    <lineage>
        <taxon>Eukaryota</taxon>
        <taxon>Fungi</taxon>
        <taxon>Dikarya</taxon>
        <taxon>Ascomycota</taxon>
        <taxon>Pezizomycotina</taxon>
        <taxon>Dothideomycetes</taxon>
        <taxon>Pleosporomycetidae</taxon>
        <taxon>Pleosporales</taxon>
        <taxon>Lophiotremataceae</taxon>
        <taxon>Lophiotrema</taxon>
    </lineage>
</organism>
<gene>
    <name evidence="3" type="ORF">BDV96DRAFT_580859</name>
</gene>
<dbReference type="Proteomes" id="UP000799770">
    <property type="component" value="Unassembled WGS sequence"/>
</dbReference>
<dbReference type="OrthoDB" id="3793432at2759"/>
<evidence type="ECO:0000256" key="1">
    <source>
        <dbReference type="SAM" id="MobiDB-lite"/>
    </source>
</evidence>